<evidence type="ECO:0000313" key="12">
    <source>
        <dbReference type="Proteomes" id="UP000192247"/>
    </source>
</evidence>
<dbReference type="GO" id="GO:0042761">
    <property type="term" value="P:very long-chain fatty acid biosynthetic process"/>
    <property type="evidence" value="ECO:0007669"/>
    <property type="project" value="TreeGrafter"/>
</dbReference>
<evidence type="ECO:0000256" key="4">
    <source>
        <dbReference type="ARBA" id="ARBA00022692"/>
    </source>
</evidence>
<feature type="transmembrane region" description="Helical" evidence="10">
    <location>
        <begin position="32"/>
        <end position="51"/>
    </location>
</feature>
<comment type="similarity">
    <text evidence="10">Belongs to the ELO family.</text>
</comment>
<dbReference type="GO" id="GO:0034626">
    <property type="term" value="P:fatty acid elongation, polyunsaturated fatty acid"/>
    <property type="evidence" value="ECO:0007669"/>
    <property type="project" value="TreeGrafter"/>
</dbReference>
<dbReference type="InterPro" id="IPR002076">
    <property type="entry name" value="ELO_fam"/>
</dbReference>
<evidence type="ECO:0000256" key="2">
    <source>
        <dbReference type="ARBA" id="ARBA00022516"/>
    </source>
</evidence>
<comment type="catalytic activity">
    <reaction evidence="10">
        <text>a very-long-chain acyl-CoA + malonyl-CoA + H(+) = a very-long-chain 3-oxoacyl-CoA + CO2 + CoA</text>
        <dbReference type="Rhea" id="RHEA:32727"/>
        <dbReference type="ChEBI" id="CHEBI:15378"/>
        <dbReference type="ChEBI" id="CHEBI:16526"/>
        <dbReference type="ChEBI" id="CHEBI:57287"/>
        <dbReference type="ChEBI" id="CHEBI:57384"/>
        <dbReference type="ChEBI" id="CHEBI:90725"/>
        <dbReference type="ChEBI" id="CHEBI:90736"/>
        <dbReference type="EC" id="2.3.1.199"/>
    </reaction>
</comment>
<keyword evidence="5 10" id="KW-0276">Fatty acid metabolism</keyword>
<dbReference type="GO" id="GO:0005789">
    <property type="term" value="C:endoplasmic reticulum membrane"/>
    <property type="evidence" value="ECO:0007669"/>
    <property type="project" value="TreeGrafter"/>
</dbReference>
<evidence type="ECO:0000256" key="9">
    <source>
        <dbReference type="ARBA" id="ARBA00023160"/>
    </source>
</evidence>
<evidence type="ECO:0000256" key="10">
    <source>
        <dbReference type="RuleBase" id="RU361115"/>
    </source>
</evidence>
<feature type="transmembrane region" description="Helical" evidence="10">
    <location>
        <begin position="206"/>
        <end position="224"/>
    </location>
</feature>
<keyword evidence="12" id="KW-1185">Reference proteome</keyword>
<protein>
    <recommendedName>
        <fullName evidence="10">Elongation of very long chain fatty acids protein</fullName>
        <ecNumber evidence="10">2.3.1.199</ecNumber>
    </recommendedName>
    <alternativeName>
        <fullName evidence="10">Very-long-chain 3-oxoacyl-CoA synthase</fullName>
    </alternativeName>
</protein>
<comment type="caution">
    <text evidence="11">The sequence shown here is derived from an EMBL/GenBank/DDBJ whole genome shotgun (WGS) entry which is preliminary data.</text>
</comment>
<keyword evidence="9 10" id="KW-0275">Fatty acid biosynthesis</keyword>
<evidence type="ECO:0000256" key="7">
    <source>
        <dbReference type="ARBA" id="ARBA00023098"/>
    </source>
</evidence>
<dbReference type="PANTHER" id="PTHR11157:SF69">
    <property type="entry name" value="ELONGATION OF VERY LONG CHAIN FATTY ACIDS PROTEIN 7"/>
    <property type="match status" value="1"/>
</dbReference>
<dbReference type="AlphaFoldDB" id="A0A1V9XSB0"/>
<keyword evidence="2 10" id="KW-0444">Lipid biosynthesis</keyword>
<dbReference type="Pfam" id="PF01151">
    <property type="entry name" value="ELO"/>
    <property type="match status" value="1"/>
</dbReference>
<dbReference type="GO" id="GO:0009922">
    <property type="term" value="F:fatty acid elongase activity"/>
    <property type="evidence" value="ECO:0007669"/>
    <property type="project" value="UniProtKB-EC"/>
</dbReference>
<evidence type="ECO:0000256" key="5">
    <source>
        <dbReference type="ARBA" id="ARBA00022832"/>
    </source>
</evidence>
<feature type="transmembrane region" description="Helical" evidence="10">
    <location>
        <begin position="170"/>
        <end position="194"/>
    </location>
</feature>
<name>A0A1V9XSB0_9ACAR</name>
<accession>A0A1V9XSB0</accession>
<organism evidence="11 12">
    <name type="scientific">Tropilaelaps mercedesae</name>
    <dbReference type="NCBI Taxonomy" id="418985"/>
    <lineage>
        <taxon>Eukaryota</taxon>
        <taxon>Metazoa</taxon>
        <taxon>Ecdysozoa</taxon>
        <taxon>Arthropoda</taxon>
        <taxon>Chelicerata</taxon>
        <taxon>Arachnida</taxon>
        <taxon>Acari</taxon>
        <taxon>Parasitiformes</taxon>
        <taxon>Mesostigmata</taxon>
        <taxon>Gamasina</taxon>
        <taxon>Dermanyssoidea</taxon>
        <taxon>Laelapidae</taxon>
        <taxon>Tropilaelaps</taxon>
    </lineage>
</organism>
<keyword evidence="4 10" id="KW-0812">Transmembrane</keyword>
<keyword evidence="7 10" id="KW-0443">Lipid metabolism</keyword>
<sequence length="292" mass="34382">MADLEMQQPDFLTRYLRLPQDPRTKDWIMVKYPSIIVWLTMGYLYFVKVWGPAYMKSRPAYDLKLAIRVYNALNVLLSAGFLAIVLRLTYFGGGYSLFCQGMTFSMDDKALTLLEVYWWLRLLRIADYLDTVFFVLRKKFNQVSTLHVMHHCLVVFDCWFWHRIGTDGHTSFIICLNTFVHVIMYTYYFLSAFGSEIQKYLWWKRYLTQLQIIQFIIAMIHGSIPLFVDCGYPKLYVYLAMPQGVLFLYLFVQFYVNAYKERKRQEARGEKPLVANGYATICTPQIGGSKAD</sequence>
<dbReference type="EC" id="2.3.1.199" evidence="10"/>
<gene>
    <name evidence="11" type="ORF">BIW11_07823</name>
</gene>
<comment type="subcellular location">
    <subcellularLocation>
        <location evidence="1">Membrane</location>
        <topology evidence="1">Multi-pass membrane protein</topology>
    </subcellularLocation>
</comment>
<reference evidence="11 12" key="1">
    <citation type="journal article" date="2017" name="Gigascience">
        <title>Draft genome of the honey bee ectoparasitic mite, Tropilaelaps mercedesae, is shaped by the parasitic life history.</title>
        <authorList>
            <person name="Dong X."/>
            <person name="Armstrong S.D."/>
            <person name="Xia D."/>
            <person name="Makepeace B.L."/>
            <person name="Darby A.C."/>
            <person name="Kadowaki T."/>
        </authorList>
    </citation>
    <scope>NUCLEOTIDE SEQUENCE [LARGE SCALE GENOMIC DNA]</scope>
    <source>
        <strain evidence="11">Wuxi-XJTLU</strain>
    </source>
</reference>
<keyword evidence="3 10" id="KW-0808">Transferase</keyword>
<dbReference type="GO" id="GO:0030148">
    <property type="term" value="P:sphingolipid biosynthetic process"/>
    <property type="evidence" value="ECO:0007669"/>
    <property type="project" value="TreeGrafter"/>
</dbReference>
<dbReference type="InParanoid" id="A0A1V9XSB0"/>
<dbReference type="GO" id="GO:0034625">
    <property type="term" value="P:fatty acid elongation, monounsaturated fatty acid"/>
    <property type="evidence" value="ECO:0007669"/>
    <property type="project" value="TreeGrafter"/>
</dbReference>
<dbReference type="PANTHER" id="PTHR11157">
    <property type="entry name" value="FATTY ACID ACYL TRANSFERASE-RELATED"/>
    <property type="match status" value="1"/>
</dbReference>
<keyword evidence="8 10" id="KW-0472">Membrane</keyword>
<feature type="transmembrane region" description="Helical" evidence="10">
    <location>
        <begin position="72"/>
        <end position="98"/>
    </location>
</feature>
<evidence type="ECO:0000256" key="8">
    <source>
        <dbReference type="ARBA" id="ARBA00023136"/>
    </source>
</evidence>
<evidence type="ECO:0000256" key="3">
    <source>
        <dbReference type="ARBA" id="ARBA00022679"/>
    </source>
</evidence>
<dbReference type="OrthoDB" id="434092at2759"/>
<keyword evidence="6 10" id="KW-1133">Transmembrane helix</keyword>
<dbReference type="Proteomes" id="UP000192247">
    <property type="component" value="Unassembled WGS sequence"/>
</dbReference>
<evidence type="ECO:0000256" key="1">
    <source>
        <dbReference type="ARBA" id="ARBA00004141"/>
    </source>
</evidence>
<evidence type="ECO:0000313" key="11">
    <source>
        <dbReference type="EMBL" id="OQR76369.1"/>
    </source>
</evidence>
<dbReference type="GO" id="GO:0019367">
    <property type="term" value="P:fatty acid elongation, saturated fatty acid"/>
    <property type="evidence" value="ECO:0007669"/>
    <property type="project" value="TreeGrafter"/>
</dbReference>
<dbReference type="STRING" id="418985.A0A1V9XSB0"/>
<evidence type="ECO:0000256" key="6">
    <source>
        <dbReference type="ARBA" id="ARBA00022989"/>
    </source>
</evidence>
<proteinExistence type="inferred from homology"/>
<dbReference type="EMBL" id="MNPL01004902">
    <property type="protein sequence ID" value="OQR76369.1"/>
    <property type="molecule type" value="Genomic_DNA"/>
</dbReference>
<feature type="transmembrane region" description="Helical" evidence="10">
    <location>
        <begin position="236"/>
        <end position="256"/>
    </location>
</feature>